<accession>A0A8S9M2H1</accession>
<dbReference type="AlphaFoldDB" id="A0A8S9M2H1"/>
<feature type="region of interest" description="Disordered" evidence="1">
    <location>
        <begin position="1"/>
        <end position="37"/>
    </location>
</feature>
<sequence>MREVSGGVKGKDDETDRPKGGGPKAQPHYDHDTSLVLSRHVPPMRVICNLHRQTC</sequence>
<organism evidence="2">
    <name type="scientific">Brassica cretica</name>
    <name type="common">Mustard</name>
    <dbReference type="NCBI Taxonomy" id="69181"/>
    <lineage>
        <taxon>Eukaryota</taxon>
        <taxon>Viridiplantae</taxon>
        <taxon>Streptophyta</taxon>
        <taxon>Embryophyta</taxon>
        <taxon>Tracheophyta</taxon>
        <taxon>Spermatophyta</taxon>
        <taxon>Magnoliopsida</taxon>
        <taxon>eudicotyledons</taxon>
        <taxon>Gunneridae</taxon>
        <taxon>Pentapetalae</taxon>
        <taxon>rosids</taxon>
        <taxon>malvids</taxon>
        <taxon>Brassicales</taxon>
        <taxon>Brassicaceae</taxon>
        <taxon>Brassiceae</taxon>
        <taxon>Brassica</taxon>
    </lineage>
</organism>
<evidence type="ECO:0000313" key="2">
    <source>
        <dbReference type="EMBL" id="KAF2612209.1"/>
    </source>
</evidence>
<evidence type="ECO:0000256" key="1">
    <source>
        <dbReference type="SAM" id="MobiDB-lite"/>
    </source>
</evidence>
<protein>
    <submittedName>
        <fullName evidence="2">Uncharacterized protein</fullName>
    </submittedName>
</protein>
<comment type="caution">
    <text evidence="2">The sequence shown here is derived from an EMBL/GenBank/DDBJ whole genome shotgun (WGS) entry which is preliminary data.</text>
</comment>
<name>A0A8S9M2H1_BRACR</name>
<gene>
    <name evidence="2" type="ORF">F2Q70_00006998</name>
</gene>
<reference evidence="2" key="1">
    <citation type="submission" date="2019-12" db="EMBL/GenBank/DDBJ databases">
        <title>Genome sequencing and annotation of Brassica cretica.</title>
        <authorList>
            <person name="Studholme D.J."/>
            <person name="Sarris P.F."/>
        </authorList>
    </citation>
    <scope>NUCLEOTIDE SEQUENCE</scope>
    <source>
        <strain evidence="2">PFS-102/07</strain>
        <tissue evidence="2">Leaf</tissue>
    </source>
</reference>
<feature type="compositionally biased region" description="Basic and acidic residues" evidence="1">
    <location>
        <begin position="1"/>
        <end position="19"/>
    </location>
</feature>
<proteinExistence type="predicted"/>
<dbReference type="EMBL" id="QGKY02000089">
    <property type="protein sequence ID" value="KAF2612209.1"/>
    <property type="molecule type" value="Genomic_DNA"/>
</dbReference>